<gene>
    <name evidence="3" type="ORF">NUU61_005718</name>
</gene>
<organism evidence="3 4">
    <name type="scientific">Penicillium alfredii</name>
    <dbReference type="NCBI Taxonomy" id="1506179"/>
    <lineage>
        <taxon>Eukaryota</taxon>
        <taxon>Fungi</taxon>
        <taxon>Dikarya</taxon>
        <taxon>Ascomycota</taxon>
        <taxon>Pezizomycotina</taxon>
        <taxon>Eurotiomycetes</taxon>
        <taxon>Eurotiomycetidae</taxon>
        <taxon>Eurotiales</taxon>
        <taxon>Aspergillaceae</taxon>
        <taxon>Penicillium</taxon>
    </lineage>
</organism>
<dbReference type="AlphaFoldDB" id="A0A9W9K8X0"/>
<dbReference type="EMBL" id="JAPMSZ010000007">
    <property type="protein sequence ID" value="KAJ5096362.1"/>
    <property type="molecule type" value="Genomic_DNA"/>
</dbReference>
<proteinExistence type="predicted"/>
<reference evidence="3" key="2">
    <citation type="journal article" date="2023" name="IMA Fungus">
        <title>Comparative genomic study of the Penicillium genus elucidates a diverse pangenome and 15 lateral gene transfer events.</title>
        <authorList>
            <person name="Petersen C."/>
            <person name="Sorensen T."/>
            <person name="Nielsen M.R."/>
            <person name="Sondergaard T.E."/>
            <person name="Sorensen J.L."/>
            <person name="Fitzpatrick D.A."/>
            <person name="Frisvad J.C."/>
            <person name="Nielsen K.L."/>
        </authorList>
    </citation>
    <scope>NUCLEOTIDE SEQUENCE</scope>
    <source>
        <strain evidence="3">IBT 34128</strain>
    </source>
</reference>
<evidence type="ECO:0000313" key="3">
    <source>
        <dbReference type="EMBL" id="KAJ5096362.1"/>
    </source>
</evidence>
<dbReference type="GeneID" id="81395468"/>
<keyword evidence="4" id="KW-1185">Reference proteome</keyword>
<feature type="compositionally biased region" description="Acidic residues" evidence="1">
    <location>
        <begin position="105"/>
        <end position="125"/>
    </location>
</feature>
<feature type="chain" id="PRO_5040778109" evidence="2">
    <location>
        <begin position="30"/>
        <end position="291"/>
    </location>
</feature>
<dbReference type="Proteomes" id="UP001141434">
    <property type="component" value="Unassembled WGS sequence"/>
</dbReference>
<comment type="caution">
    <text evidence="3">The sequence shown here is derived from an EMBL/GenBank/DDBJ whole genome shotgun (WGS) entry which is preliminary data.</text>
</comment>
<evidence type="ECO:0000313" key="4">
    <source>
        <dbReference type="Proteomes" id="UP001141434"/>
    </source>
</evidence>
<evidence type="ECO:0000256" key="2">
    <source>
        <dbReference type="SAM" id="SignalP"/>
    </source>
</evidence>
<sequence length="291" mass="33373">MPSSNRRNGFLYHFLLGLALCFIYGSSYAYPNLPTDFQANDLSLDPSLQQTNVNTLIPTRLETRAGRKKLCSLLKNFKPKRPTPTTPDKETPSISTTPYIYEPDSGSDTEPEPEPELDPDSDAESEIASKPQGITIAGVDFFKENMQKGLMRKHLPYVFYTNFPNTEGTSERAKQWAKDFFQEVIPDPQRTPSLYENHVFRQWKYFKFLMWGRVTRADWGFGIMIKWIEWNIEDVMGDHDMAQWYVNVAEKNQAQALSEICRGDVILVVPDEINPNNDVNGWSTIQAWGGK</sequence>
<dbReference type="OrthoDB" id="73875at2759"/>
<feature type="region of interest" description="Disordered" evidence="1">
    <location>
        <begin position="76"/>
        <end position="129"/>
    </location>
</feature>
<reference evidence="3" key="1">
    <citation type="submission" date="2022-11" db="EMBL/GenBank/DDBJ databases">
        <authorList>
            <person name="Petersen C."/>
        </authorList>
    </citation>
    <scope>NUCLEOTIDE SEQUENCE</scope>
    <source>
        <strain evidence="3">IBT 34128</strain>
    </source>
</reference>
<feature type="signal peptide" evidence="2">
    <location>
        <begin position="1"/>
        <end position="29"/>
    </location>
</feature>
<protein>
    <submittedName>
        <fullName evidence="3">Uncharacterized protein</fullName>
    </submittedName>
</protein>
<accession>A0A9W9K8X0</accession>
<dbReference type="RefSeq" id="XP_056511913.1">
    <property type="nucleotide sequence ID" value="XM_056656300.1"/>
</dbReference>
<keyword evidence="2" id="KW-0732">Signal</keyword>
<name>A0A9W9K8X0_9EURO</name>
<evidence type="ECO:0000256" key="1">
    <source>
        <dbReference type="SAM" id="MobiDB-lite"/>
    </source>
</evidence>